<gene>
    <name evidence="4" type="ORF">PIB30_043927</name>
</gene>
<evidence type="ECO:0000313" key="5">
    <source>
        <dbReference type="Proteomes" id="UP001341840"/>
    </source>
</evidence>
<feature type="domain" description="Disease resistance protein At4g27190-like leucine-rich repeats" evidence="3">
    <location>
        <begin position="93"/>
        <end position="232"/>
    </location>
</feature>
<sequence>MANPWLDKENHHTSSTSTSTNSDHDNDDDDEVMTIPTPGPPTKEEEHEACHRGRRTSGTGMSPTSLSGSPRLWEAPFHSKEHFRSYPSPTLVLNDYPELQIKWVASSEISHQRSFGSLKSLEVEGCEFLTNAVLPSHLLPLLSNLEQLLVRKCKNVVAIFDVKDTHTPPEHDDPNKIVKIPLWKIILEELPNLNHVWNNDPKEASLSFPSLKKVYVKECKRIKCLFHPSVPRDNLEHLDVRKCGELEEIVGKDEAFAQDANNKEVIILFPKLTWLVLWDLPKLRCICYGMKSLLDCCAVLTRLYVYRCPLLRVFAANIQNSNQGDEDCSATDDGKEGFVSSTKKVNFEELELSKEDVRMIEKGLLDVDLQYLNYLGLNNFNDDESDEFPDAFLSKLSLPKLKEIQLVDCAFKDIFHPKGPDIDYSKMLVQLNYLEIINLHKLNSMGFEQPWMAPLLQGLETLKIMECNSLTNLAASSVVCFFSLTALTVENCAKLEYLFTSSTAKSLGALKNLSITKCNSLKTVVAHEEGDKPEDVVSFSYLRTLCLNELPQLESFYTGNTTLYFSNIYCYSFTITKCNKMKTFSRGDVLPKFLHGKIDEDPWYGDPNSAVQEQYVKRRATAPVTYLDLPPTERSLLLFSFIMLGQSAKGTPKKKQRRTLELPGSPEYNENTSG</sequence>
<evidence type="ECO:0000259" key="3">
    <source>
        <dbReference type="Pfam" id="PF23247"/>
    </source>
</evidence>
<dbReference type="InterPro" id="IPR032675">
    <property type="entry name" value="LRR_dom_sf"/>
</dbReference>
<proteinExistence type="predicted"/>
<keyword evidence="1" id="KW-0611">Plant defense</keyword>
<accession>A0ABU6WFQ8</accession>
<evidence type="ECO:0000256" key="2">
    <source>
        <dbReference type="SAM" id="MobiDB-lite"/>
    </source>
</evidence>
<comment type="caution">
    <text evidence="4">The sequence shown here is derived from an EMBL/GenBank/DDBJ whole genome shotgun (WGS) entry which is preliminary data.</text>
</comment>
<dbReference type="EMBL" id="JASCZI010181501">
    <property type="protein sequence ID" value="MED6184077.1"/>
    <property type="molecule type" value="Genomic_DNA"/>
</dbReference>
<feature type="domain" description="Disease resistance protein At4g27190-like leucine-rich repeats" evidence="3">
    <location>
        <begin position="234"/>
        <end position="318"/>
    </location>
</feature>
<reference evidence="4 5" key="1">
    <citation type="journal article" date="2023" name="Plants (Basel)">
        <title>Bridging the Gap: Combining Genomics and Transcriptomics Approaches to Understand Stylosanthes scabra, an Orphan Legume from the Brazilian Caatinga.</title>
        <authorList>
            <person name="Ferreira-Neto J.R.C."/>
            <person name="da Silva M.D."/>
            <person name="Binneck E."/>
            <person name="de Melo N.F."/>
            <person name="da Silva R.H."/>
            <person name="de Melo A.L.T.M."/>
            <person name="Pandolfi V."/>
            <person name="Bustamante F.O."/>
            <person name="Brasileiro-Vidal A.C."/>
            <person name="Benko-Iseppon A.M."/>
        </authorList>
    </citation>
    <scope>NUCLEOTIDE SEQUENCE [LARGE SCALE GENOMIC DNA]</scope>
    <source>
        <tissue evidence="4">Leaves</tissue>
    </source>
</reference>
<evidence type="ECO:0000256" key="1">
    <source>
        <dbReference type="ARBA" id="ARBA00022821"/>
    </source>
</evidence>
<dbReference type="PANTHER" id="PTHR33463">
    <property type="entry name" value="NB-ARC DOMAIN-CONTAINING PROTEIN-RELATED"/>
    <property type="match status" value="1"/>
</dbReference>
<dbReference type="PANTHER" id="PTHR33463:SF136">
    <property type="entry name" value="NB-ARC DOMAIN-CONTAINING PROTEIN"/>
    <property type="match status" value="1"/>
</dbReference>
<dbReference type="Proteomes" id="UP001341840">
    <property type="component" value="Unassembled WGS sequence"/>
</dbReference>
<feature type="domain" description="Disease resistance protein At4g27190-like leucine-rich repeats" evidence="3">
    <location>
        <begin position="479"/>
        <end position="583"/>
    </location>
</feature>
<name>A0ABU6WFQ8_9FABA</name>
<dbReference type="InterPro" id="IPR050905">
    <property type="entry name" value="Plant_NBS-LRR"/>
</dbReference>
<feature type="region of interest" description="Disordered" evidence="2">
    <location>
        <begin position="1"/>
        <end position="71"/>
    </location>
</feature>
<feature type="compositionally biased region" description="Basic and acidic residues" evidence="2">
    <location>
        <begin position="42"/>
        <end position="51"/>
    </location>
</feature>
<feature type="compositionally biased region" description="Polar residues" evidence="2">
    <location>
        <begin position="56"/>
        <end position="68"/>
    </location>
</feature>
<feature type="compositionally biased region" description="Basic and acidic residues" evidence="2">
    <location>
        <begin position="1"/>
        <end position="12"/>
    </location>
</feature>
<dbReference type="SUPFAM" id="SSF52047">
    <property type="entry name" value="RNI-like"/>
    <property type="match status" value="1"/>
</dbReference>
<organism evidence="4 5">
    <name type="scientific">Stylosanthes scabra</name>
    <dbReference type="NCBI Taxonomy" id="79078"/>
    <lineage>
        <taxon>Eukaryota</taxon>
        <taxon>Viridiplantae</taxon>
        <taxon>Streptophyta</taxon>
        <taxon>Embryophyta</taxon>
        <taxon>Tracheophyta</taxon>
        <taxon>Spermatophyta</taxon>
        <taxon>Magnoliopsida</taxon>
        <taxon>eudicotyledons</taxon>
        <taxon>Gunneridae</taxon>
        <taxon>Pentapetalae</taxon>
        <taxon>rosids</taxon>
        <taxon>fabids</taxon>
        <taxon>Fabales</taxon>
        <taxon>Fabaceae</taxon>
        <taxon>Papilionoideae</taxon>
        <taxon>50 kb inversion clade</taxon>
        <taxon>dalbergioids sensu lato</taxon>
        <taxon>Dalbergieae</taxon>
        <taxon>Pterocarpus clade</taxon>
        <taxon>Stylosanthes</taxon>
    </lineage>
</organism>
<dbReference type="Gene3D" id="3.80.10.10">
    <property type="entry name" value="Ribonuclease Inhibitor"/>
    <property type="match status" value="2"/>
</dbReference>
<feature type="region of interest" description="Disordered" evidence="2">
    <location>
        <begin position="649"/>
        <end position="674"/>
    </location>
</feature>
<keyword evidence="5" id="KW-1185">Reference proteome</keyword>
<dbReference type="Pfam" id="PF23247">
    <property type="entry name" value="LRR_RPS2"/>
    <property type="match status" value="3"/>
</dbReference>
<protein>
    <recommendedName>
        <fullName evidence="3">Disease resistance protein At4g27190-like leucine-rich repeats domain-containing protein</fullName>
    </recommendedName>
</protein>
<dbReference type="InterPro" id="IPR057135">
    <property type="entry name" value="At4g27190-like_LRR"/>
</dbReference>
<evidence type="ECO:0000313" key="4">
    <source>
        <dbReference type="EMBL" id="MED6184077.1"/>
    </source>
</evidence>